<proteinExistence type="inferred from homology"/>
<evidence type="ECO:0000256" key="3">
    <source>
        <dbReference type="SAM" id="MobiDB-lite"/>
    </source>
</evidence>
<sequence>MPKSKDHQYTPLLTDSEATSGSEDSKEELTDHDSARAPHTVTISRRARSLLFAVIGVQALIILVLLSGLLWAKSLNATREPARSMNHYPQTVYSPAQDAIENVSKVFNMGFLDRTVYQGRPSPEVDEAWTDLYNAFGLSKIPKEQARLIPNKTLPIPGDEDNYAVGLAVFHQLHCLNLMRKGLWADHYRDPVTGVIADIPPEDWLDHISHCVDNIRQALILVVWQWDEEEQRALVAMNTVHSCRNYDRIVDWAKAHRRTTHFNANVHVEDDIEIPPMM</sequence>
<name>A0A4R0RBT1_9APHY</name>
<dbReference type="GO" id="GO:0043386">
    <property type="term" value="P:mycotoxin biosynthetic process"/>
    <property type="evidence" value="ECO:0007669"/>
    <property type="project" value="InterPro"/>
</dbReference>
<dbReference type="Proteomes" id="UP000292702">
    <property type="component" value="Unassembled WGS sequence"/>
</dbReference>
<dbReference type="AlphaFoldDB" id="A0A4R0RBT1"/>
<evidence type="ECO:0008006" key="7">
    <source>
        <dbReference type="Google" id="ProtNLM"/>
    </source>
</evidence>
<protein>
    <recommendedName>
        <fullName evidence="7">Tat pathway signal sequence</fullName>
    </recommendedName>
</protein>
<comment type="pathway">
    <text evidence="1">Mycotoxin biosynthesis.</text>
</comment>
<keyword evidence="6" id="KW-1185">Reference proteome</keyword>
<feature type="transmembrane region" description="Helical" evidence="4">
    <location>
        <begin position="50"/>
        <end position="72"/>
    </location>
</feature>
<accession>A0A4R0RBT1</accession>
<evidence type="ECO:0000256" key="2">
    <source>
        <dbReference type="ARBA" id="ARBA00035112"/>
    </source>
</evidence>
<comment type="similarity">
    <text evidence="2">Belongs to the ustYa family.</text>
</comment>
<evidence type="ECO:0000256" key="1">
    <source>
        <dbReference type="ARBA" id="ARBA00004685"/>
    </source>
</evidence>
<dbReference type="Pfam" id="PF11807">
    <property type="entry name" value="UstYa"/>
    <property type="match status" value="1"/>
</dbReference>
<keyword evidence="4" id="KW-0472">Membrane</keyword>
<dbReference type="OrthoDB" id="3687641at2759"/>
<dbReference type="InterPro" id="IPR021765">
    <property type="entry name" value="UstYa-like"/>
</dbReference>
<evidence type="ECO:0000313" key="5">
    <source>
        <dbReference type="EMBL" id="TCD61028.1"/>
    </source>
</evidence>
<dbReference type="PANTHER" id="PTHR33365">
    <property type="entry name" value="YALI0B05434P"/>
    <property type="match status" value="1"/>
</dbReference>
<comment type="caution">
    <text evidence="5">The sequence shown here is derived from an EMBL/GenBank/DDBJ whole genome shotgun (WGS) entry which is preliminary data.</text>
</comment>
<gene>
    <name evidence="5" type="ORF">EIP91_009151</name>
</gene>
<evidence type="ECO:0000256" key="4">
    <source>
        <dbReference type="SAM" id="Phobius"/>
    </source>
</evidence>
<dbReference type="PANTHER" id="PTHR33365:SF4">
    <property type="entry name" value="CYCLOCHLOROTINE BIOSYNTHESIS PROTEIN O"/>
    <property type="match status" value="1"/>
</dbReference>
<feature type="compositionally biased region" description="Polar residues" evidence="3">
    <location>
        <begin position="11"/>
        <end position="22"/>
    </location>
</feature>
<dbReference type="EMBL" id="RWJN01000514">
    <property type="protein sequence ID" value="TCD61028.1"/>
    <property type="molecule type" value="Genomic_DNA"/>
</dbReference>
<organism evidence="5 6">
    <name type="scientific">Steccherinum ochraceum</name>
    <dbReference type="NCBI Taxonomy" id="92696"/>
    <lineage>
        <taxon>Eukaryota</taxon>
        <taxon>Fungi</taxon>
        <taxon>Dikarya</taxon>
        <taxon>Basidiomycota</taxon>
        <taxon>Agaricomycotina</taxon>
        <taxon>Agaricomycetes</taxon>
        <taxon>Polyporales</taxon>
        <taxon>Steccherinaceae</taxon>
        <taxon>Steccherinum</taxon>
    </lineage>
</organism>
<keyword evidence="4" id="KW-0812">Transmembrane</keyword>
<evidence type="ECO:0000313" key="6">
    <source>
        <dbReference type="Proteomes" id="UP000292702"/>
    </source>
</evidence>
<keyword evidence="4" id="KW-1133">Transmembrane helix</keyword>
<feature type="region of interest" description="Disordered" evidence="3">
    <location>
        <begin position="1"/>
        <end position="37"/>
    </location>
</feature>
<dbReference type="STRING" id="92696.A0A4R0RBT1"/>
<reference evidence="5 6" key="1">
    <citation type="submission" date="2018-11" db="EMBL/GenBank/DDBJ databases">
        <title>Genome assembly of Steccherinum ochraceum LE-BIN_3174, the white-rot fungus of the Steccherinaceae family (The Residual Polyporoid clade, Polyporales, Basidiomycota).</title>
        <authorList>
            <person name="Fedorova T.V."/>
            <person name="Glazunova O.A."/>
            <person name="Landesman E.O."/>
            <person name="Moiseenko K.V."/>
            <person name="Psurtseva N.V."/>
            <person name="Savinova O.S."/>
            <person name="Shakhova N.V."/>
            <person name="Tyazhelova T.V."/>
            <person name="Vasina D.V."/>
        </authorList>
    </citation>
    <scope>NUCLEOTIDE SEQUENCE [LARGE SCALE GENOMIC DNA]</scope>
    <source>
        <strain evidence="5 6">LE-BIN_3174</strain>
    </source>
</reference>
<feature type="compositionally biased region" description="Basic and acidic residues" evidence="3">
    <location>
        <begin position="23"/>
        <end position="36"/>
    </location>
</feature>